<dbReference type="Gene3D" id="1.10.287.1260">
    <property type="match status" value="1"/>
</dbReference>
<dbReference type="InterPro" id="IPR045275">
    <property type="entry name" value="MscS_archaea/bacteria_type"/>
</dbReference>
<evidence type="ECO:0000259" key="8">
    <source>
        <dbReference type="Pfam" id="PF00924"/>
    </source>
</evidence>
<organism evidence="10 11">
    <name type="scientific">Persicirhabdus sediminis</name>
    <dbReference type="NCBI Taxonomy" id="454144"/>
    <lineage>
        <taxon>Bacteria</taxon>
        <taxon>Pseudomonadati</taxon>
        <taxon>Verrucomicrobiota</taxon>
        <taxon>Verrucomicrobiia</taxon>
        <taxon>Verrucomicrobiales</taxon>
        <taxon>Verrucomicrobiaceae</taxon>
        <taxon>Persicirhabdus</taxon>
    </lineage>
</organism>
<dbReference type="InterPro" id="IPR023408">
    <property type="entry name" value="MscS_beta-dom_sf"/>
</dbReference>
<evidence type="ECO:0000313" key="10">
    <source>
        <dbReference type="EMBL" id="MBK1791543.1"/>
    </source>
</evidence>
<gene>
    <name evidence="10" type="ORF">JIN82_10310</name>
</gene>
<feature type="transmembrane region" description="Helical" evidence="7">
    <location>
        <begin position="85"/>
        <end position="104"/>
    </location>
</feature>
<keyword evidence="3" id="KW-1003">Cell membrane</keyword>
<evidence type="ECO:0000313" key="11">
    <source>
        <dbReference type="Proteomes" id="UP000624703"/>
    </source>
</evidence>
<dbReference type="PANTHER" id="PTHR30221:SF18">
    <property type="entry name" value="SLL0590 PROTEIN"/>
    <property type="match status" value="1"/>
</dbReference>
<dbReference type="RefSeq" id="WP_200311543.1">
    <property type="nucleotide sequence ID" value="NZ_JAENIM010000039.1"/>
</dbReference>
<evidence type="ECO:0000256" key="2">
    <source>
        <dbReference type="ARBA" id="ARBA00008017"/>
    </source>
</evidence>
<dbReference type="EMBL" id="JAENIM010000039">
    <property type="protein sequence ID" value="MBK1791543.1"/>
    <property type="molecule type" value="Genomic_DNA"/>
</dbReference>
<comment type="caution">
    <text evidence="10">The sequence shown here is derived from an EMBL/GenBank/DDBJ whole genome shotgun (WGS) entry which is preliminary data.</text>
</comment>
<dbReference type="PANTHER" id="PTHR30221">
    <property type="entry name" value="SMALL-CONDUCTANCE MECHANOSENSITIVE CHANNEL"/>
    <property type="match status" value="1"/>
</dbReference>
<keyword evidence="6 7" id="KW-0472">Membrane</keyword>
<feature type="transmembrane region" description="Helical" evidence="7">
    <location>
        <begin position="212"/>
        <end position="239"/>
    </location>
</feature>
<dbReference type="SUPFAM" id="SSF50182">
    <property type="entry name" value="Sm-like ribonucleoproteins"/>
    <property type="match status" value="1"/>
</dbReference>
<evidence type="ECO:0000256" key="4">
    <source>
        <dbReference type="ARBA" id="ARBA00022692"/>
    </source>
</evidence>
<evidence type="ECO:0000256" key="6">
    <source>
        <dbReference type="ARBA" id="ARBA00023136"/>
    </source>
</evidence>
<comment type="subcellular location">
    <subcellularLocation>
        <location evidence="1">Cell membrane</location>
        <topology evidence="1">Multi-pass membrane protein</topology>
    </subcellularLocation>
</comment>
<dbReference type="InterPro" id="IPR049278">
    <property type="entry name" value="MS_channel_C"/>
</dbReference>
<comment type="similarity">
    <text evidence="2">Belongs to the MscS (TC 1.A.23) family.</text>
</comment>
<feature type="transmembrane region" description="Helical" evidence="7">
    <location>
        <begin position="138"/>
        <end position="159"/>
    </location>
</feature>
<dbReference type="SUPFAM" id="SSF82689">
    <property type="entry name" value="Mechanosensitive channel protein MscS (YggB), C-terminal domain"/>
    <property type="match status" value="1"/>
</dbReference>
<protein>
    <submittedName>
        <fullName evidence="10">Mechanosensitive ion channel</fullName>
    </submittedName>
</protein>
<dbReference type="Pfam" id="PF00924">
    <property type="entry name" value="MS_channel_2nd"/>
    <property type="match status" value="1"/>
</dbReference>
<dbReference type="Pfam" id="PF21082">
    <property type="entry name" value="MS_channel_3rd"/>
    <property type="match status" value="1"/>
</dbReference>
<dbReference type="Proteomes" id="UP000624703">
    <property type="component" value="Unassembled WGS sequence"/>
</dbReference>
<dbReference type="Gene3D" id="3.30.70.100">
    <property type="match status" value="1"/>
</dbReference>
<dbReference type="InterPro" id="IPR010920">
    <property type="entry name" value="LSM_dom_sf"/>
</dbReference>
<evidence type="ECO:0000256" key="1">
    <source>
        <dbReference type="ARBA" id="ARBA00004651"/>
    </source>
</evidence>
<sequence length="422" mass="47562">MFVLNNILASADERGLKFYLVEFLAAGIATVVFVFAYLVLRFCFRKLNLDDQKFFKWPLKDWKIQKQVVMSASELQHVLKVVATWSYRLVLLLMFLFYLAVLLTEFPQTRKYPLAIAAYIKKTIIQLGRDFVTYLPDLGFVLIIAAITWFVIRVVRLLFEGVARGRVQIRGFYPDWAKPTFVLVRILIVVFALVVIFPYLPGADSPALKGLSLFLGLLVSLGSTSAIAHIIGGIALTYMRAFKDGDRVRIADTEGDVVEKSLLVTRIRTPKNVEISIPNSMVMNNHIVNYSTHAKVNGLILHAEVTIGYDVPWRQVHELLIASARAVDDVDVEKDPFVLQKSLDDFSVRYEINLYTRRPRQTAKILSQLSQQVQDKFAEAGVEIMSPTFSALRDGNALTLPADALPQDYQPGGFSIKSILGK</sequence>
<feature type="domain" description="Mechanosensitive ion channel MscS" evidence="8">
    <location>
        <begin position="227"/>
        <end position="291"/>
    </location>
</feature>
<dbReference type="Gene3D" id="2.30.30.60">
    <property type="match status" value="1"/>
</dbReference>
<evidence type="ECO:0000256" key="5">
    <source>
        <dbReference type="ARBA" id="ARBA00022989"/>
    </source>
</evidence>
<dbReference type="GO" id="GO:0008381">
    <property type="term" value="F:mechanosensitive monoatomic ion channel activity"/>
    <property type="evidence" value="ECO:0007669"/>
    <property type="project" value="InterPro"/>
</dbReference>
<feature type="transmembrane region" description="Helical" evidence="7">
    <location>
        <begin position="20"/>
        <end position="40"/>
    </location>
</feature>
<dbReference type="InterPro" id="IPR011066">
    <property type="entry name" value="MscS_channel_C_sf"/>
</dbReference>
<evidence type="ECO:0000256" key="7">
    <source>
        <dbReference type="SAM" id="Phobius"/>
    </source>
</evidence>
<name>A0A8J7MF52_9BACT</name>
<evidence type="ECO:0000259" key="9">
    <source>
        <dbReference type="Pfam" id="PF21082"/>
    </source>
</evidence>
<dbReference type="InterPro" id="IPR006685">
    <property type="entry name" value="MscS_channel_2nd"/>
</dbReference>
<keyword evidence="4 7" id="KW-0812">Transmembrane</keyword>
<proteinExistence type="inferred from homology"/>
<keyword evidence="5 7" id="KW-1133">Transmembrane helix</keyword>
<dbReference type="AlphaFoldDB" id="A0A8J7MF52"/>
<dbReference type="GO" id="GO:0005886">
    <property type="term" value="C:plasma membrane"/>
    <property type="evidence" value="ECO:0007669"/>
    <property type="project" value="UniProtKB-SubCell"/>
</dbReference>
<evidence type="ECO:0000256" key="3">
    <source>
        <dbReference type="ARBA" id="ARBA00022475"/>
    </source>
</evidence>
<reference evidence="10" key="1">
    <citation type="submission" date="2021-01" db="EMBL/GenBank/DDBJ databases">
        <title>Modified the classification status of verrucomicrobia.</title>
        <authorList>
            <person name="Feng X."/>
        </authorList>
    </citation>
    <scope>NUCLEOTIDE SEQUENCE</scope>
    <source>
        <strain evidence="10">_KCTC 22039</strain>
    </source>
</reference>
<feature type="domain" description="Mechanosensitive ion channel MscS C-terminal" evidence="9">
    <location>
        <begin position="304"/>
        <end position="384"/>
    </location>
</feature>
<accession>A0A8J7MF52</accession>
<feature type="transmembrane region" description="Helical" evidence="7">
    <location>
        <begin position="180"/>
        <end position="200"/>
    </location>
</feature>
<keyword evidence="11" id="KW-1185">Reference proteome</keyword>